<dbReference type="GO" id="GO:0005524">
    <property type="term" value="F:ATP binding"/>
    <property type="evidence" value="ECO:0007669"/>
    <property type="project" value="UniProtKB-KW"/>
</dbReference>
<dbReference type="RefSeq" id="WP_021695392.1">
    <property type="nucleotide sequence ID" value="NZ_BATB01000076.1"/>
</dbReference>
<dbReference type="eggNOG" id="COG3920">
    <property type="taxonomic scope" value="Bacteria"/>
</dbReference>
<name>U3ARD1_9RHOB</name>
<evidence type="ECO:0000259" key="15">
    <source>
        <dbReference type="PROSITE" id="PS50113"/>
    </source>
</evidence>
<dbReference type="Proteomes" id="UP000016566">
    <property type="component" value="Unassembled WGS sequence"/>
</dbReference>
<evidence type="ECO:0000256" key="3">
    <source>
        <dbReference type="ARBA" id="ARBA00022543"/>
    </source>
</evidence>
<dbReference type="InterPro" id="IPR000014">
    <property type="entry name" value="PAS"/>
</dbReference>
<keyword evidence="12" id="KW-0157">Chromophore</keyword>
<keyword evidence="10" id="KW-0418">Kinase</keyword>
<sequence>MRESDPDAPMVFAGIAGVGAYTWHVAENRLVWSRELTTLYGVRQSPTAEQGFTQLVHPEDRMRVEAEISSFLEGGDSYEHEFRILRPGGEVRYIHDRGVIERTADGTALVLRGLNVDVTHQRVMQAADYTARLGAAKGIGFYEYGITHNRSWWSAEMFRIFDATYRDRIDPDAVMDERVYEEDRDRLRALQDTASHRLGPYEIEYRIRRRDGRLRWIRDRGETLGPLDPVTGRAWQIRGTATDITGHKERTQAIPAGSETFQQVIERAPFGICVIDADFRLVHASVGAMTAFGGIEPLIGRNYGDLLRRIWPEPFASAAIGQFRHTLETGEPHHAPSTRERRYDKGRTEVYDWALERISLPNGRPGVVCYFYDLSNRVRQDVGRQESEERLQLAYEAAGMVAWDLDLVTGDVVWSPQLYELLALDPAISSSTDIFSEMIHPDDRGAVEAELARAIDSGRVFDAVFRIRGHAGVTRHVLARGRVIRHDGGHPARMTGVIFDVTERHGKDRDSVERLRLVLDSAVAFIGTLDLEGRILEANAMALEAGDVGRDEVIGQFAWETYGWSYDTEVAGQLRAAIARAAAGEIVRYDAVARSPNEGRVTVDMLLSPILGDDGSVREIVVSGFDVTEREKAKEHAEFLMREINHRSKNILALIQAIARQIWKTDPEDFFSRFQTRLQALASSQDILVKGKWNGASLEQLAQSQLAHFADLIGSRIRLEGPPASLSAEAAQALGMAFHELATNAVKYGALSNETGNVDIAWHLKDRSLSVSWVEHGGPPVSPPTRKGFGSVVLDTIVRGSLSADVRIDYPPEGLRWTLTCTDKCLVA</sequence>
<feature type="domain" description="PAS" evidence="14">
    <location>
        <begin position="32"/>
        <end position="75"/>
    </location>
</feature>
<dbReference type="InterPro" id="IPR011102">
    <property type="entry name" value="Sig_transdc_His_kinase_HWE"/>
</dbReference>
<dbReference type="Gene3D" id="3.30.565.10">
    <property type="entry name" value="Histidine kinase-like ATPase, C-terminal domain"/>
    <property type="match status" value="1"/>
</dbReference>
<dbReference type="Pfam" id="PF07536">
    <property type="entry name" value="HWE_HK"/>
    <property type="match status" value="1"/>
</dbReference>
<dbReference type="InterPro" id="IPR036890">
    <property type="entry name" value="HATPase_C_sf"/>
</dbReference>
<dbReference type="PROSITE" id="PS50112">
    <property type="entry name" value="PAS"/>
    <property type="match status" value="3"/>
</dbReference>
<dbReference type="PANTHER" id="PTHR43304">
    <property type="entry name" value="PHYTOCHROME-LIKE PROTEIN CPH1"/>
    <property type="match status" value="1"/>
</dbReference>
<dbReference type="PANTHER" id="PTHR43304:SF1">
    <property type="entry name" value="PAC DOMAIN-CONTAINING PROTEIN"/>
    <property type="match status" value="1"/>
</dbReference>
<dbReference type="eggNOG" id="COG2202">
    <property type="taxonomic scope" value="Bacteria"/>
</dbReference>
<dbReference type="InterPro" id="IPR013656">
    <property type="entry name" value="PAS_4"/>
</dbReference>
<keyword evidence="11" id="KW-0067">ATP-binding</keyword>
<evidence type="ECO:0000256" key="6">
    <source>
        <dbReference type="ARBA" id="ARBA00022630"/>
    </source>
</evidence>
<proteinExistence type="predicted"/>
<dbReference type="Gene3D" id="2.10.70.100">
    <property type="match status" value="3"/>
</dbReference>
<dbReference type="SMART" id="SM00911">
    <property type="entry name" value="HWE_HK"/>
    <property type="match status" value="1"/>
</dbReference>
<evidence type="ECO:0000256" key="4">
    <source>
        <dbReference type="ARBA" id="ARBA00022553"/>
    </source>
</evidence>
<dbReference type="GO" id="GO:0009881">
    <property type="term" value="F:photoreceptor activity"/>
    <property type="evidence" value="ECO:0007669"/>
    <property type="project" value="UniProtKB-KW"/>
</dbReference>
<evidence type="ECO:0000256" key="5">
    <source>
        <dbReference type="ARBA" id="ARBA00022606"/>
    </source>
</evidence>
<dbReference type="InterPro" id="IPR052162">
    <property type="entry name" value="Sensor_kinase/Photoreceptor"/>
</dbReference>
<dbReference type="Pfam" id="PF08448">
    <property type="entry name" value="PAS_4"/>
    <property type="match status" value="2"/>
</dbReference>
<keyword evidence="4" id="KW-0597">Phosphoprotein</keyword>
<dbReference type="SMART" id="SM00091">
    <property type="entry name" value="PAS"/>
    <property type="match status" value="4"/>
</dbReference>
<reference evidence="16" key="1">
    <citation type="journal article" date="2013" name="Genome Announc.">
        <title>Draft Genome Sequence of Loktanella cinnabarina LL-001T, Isolated from Deep-Sea Floor Sediment.</title>
        <authorList>
            <person name="Nishi S."/>
            <person name="Tsubouchi T."/>
            <person name="Takaki Y."/>
            <person name="Koyanagi R."/>
            <person name="Satoh N."/>
            <person name="Maruyama T."/>
            <person name="Hatada Y."/>
        </authorList>
    </citation>
    <scope>NUCLEOTIDE SEQUENCE [LARGE SCALE GENOMIC DNA]</scope>
    <source>
        <strain evidence="16">LL-001</strain>
    </source>
</reference>
<dbReference type="SMART" id="SM00086">
    <property type="entry name" value="PAC"/>
    <property type="match status" value="4"/>
</dbReference>
<accession>U3ARD1</accession>
<keyword evidence="8" id="KW-0808">Transferase</keyword>
<evidence type="ECO:0000256" key="12">
    <source>
        <dbReference type="ARBA" id="ARBA00022991"/>
    </source>
</evidence>
<dbReference type="EC" id="2.7.13.3" evidence="2"/>
<organism evidence="16 17">
    <name type="scientific">Limimaricola cinnabarinus LL-001</name>
    <dbReference type="NCBI Taxonomy" id="1337093"/>
    <lineage>
        <taxon>Bacteria</taxon>
        <taxon>Pseudomonadati</taxon>
        <taxon>Pseudomonadota</taxon>
        <taxon>Alphaproteobacteria</taxon>
        <taxon>Rhodobacterales</taxon>
        <taxon>Paracoccaceae</taxon>
        <taxon>Limimaricola</taxon>
    </lineage>
</organism>
<feature type="domain" description="PAC" evidence="15">
    <location>
        <begin position="201"/>
        <end position="256"/>
    </location>
</feature>
<dbReference type="SUPFAM" id="SSF55785">
    <property type="entry name" value="PYP-like sensor domain (PAS domain)"/>
    <property type="match status" value="5"/>
</dbReference>
<evidence type="ECO:0000313" key="16">
    <source>
        <dbReference type="EMBL" id="GAD57293.1"/>
    </source>
</evidence>
<evidence type="ECO:0000256" key="11">
    <source>
        <dbReference type="ARBA" id="ARBA00022840"/>
    </source>
</evidence>
<keyword evidence="9" id="KW-0547">Nucleotide-binding</keyword>
<feature type="domain" description="PAS" evidence="14">
    <location>
        <begin position="511"/>
        <end position="556"/>
    </location>
</feature>
<keyword evidence="6" id="KW-0285">Flavoprotein</keyword>
<keyword evidence="3" id="KW-0600">Photoreceptor protein</keyword>
<dbReference type="Pfam" id="PF08447">
    <property type="entry name" value="PAS_3"/>
    <property type="match status" value="3"/>
</dbReference>
<evidence type="ECO:0000256" key="7">
    <source>
        <dbReference type="ARBA" id="ARBA00022643"/>
    </source>
</evidence>
<comment type="caution">
    <text evidence="16">The sequence shown here is derived from an EMBL/GenBank/DDBJ whole genome shotgun (WGS) entry which is preliminary data.</text>
</comment>
<evidence type="ECO:0000256" key="8">
    <source>
        <dbReference type="ARBA" id="ARBA00022679"/>
    </source>
</evidence>
<dbReference type="EMBL" id="BATB01000076">
    <property type="protein sequence ID" value="GAD57293.1"/>
    <property type="molecule type" value="Genomic_DNA"/>
</dbReference>
<keyword evidence="7" id="KW-0288">FMN</keyword>
<keyword evidence="5" id="KW-0716">Sensory transduction</keyword>
<dbReference type="InterPro" id="IPR013655">
    <property type="entry name" value="PAS_fold_3"/>
</dbReference>
<feature type="domain" description="PAS" evidence="14">
    <location>
        <begin position="387"/>
        <end position="458"/>
    </location>
</feature>
<comment type="catalytic activity">
    <reaction evidence="1">
        <text>ATP + protein L-histidine = ADP + protein N-phospho-L-histidine.</text>
        <dbReference type="EC" id="2.7.13.3"/>
    </reaction>
</comment>
<evidence type="ECO:0000256" key="13">
    <source>
        <dbReference type="ARBA" id="ARBA00023170"/>
    </source>
</evidence>
<evidence type="ECO:0000256" key="1">
    <source>
        <dbReference type="ARBA" id="ARBA00000085"/>
    </source>
</evidence>
<dbReference type="NCBIfam" id="TIGR00229">
    <property type="entry name" value="sensory_box"/>
    <property type="match status" value="2"/>
</dbReference>
<dbReference type="GO" id="GO:0004673">
    <property type="term" value="F:protein histidine kinase activity"/>
    <property type="evidence" value="ECO:0007669"/>
    <property type="project" value="UniProtKB-EC"/>
</dbReference>
<dbReference type="InterPro" id="IPR001610">
    <property type="entry name" value="PAC"/>
</dbReference>
<keyword evidence="17" id="KW-1185">Reference proteome</keyword>
<evidence type="ECO:0000313" key="17">
    <source>
        <dbReference type="Proteomes" id="UP000016566"/>
    </source>
</evidence>
<evidence type="ECO:0000259" key="14">
    <source>
        <dbReference type="PROSITE" id="PS50112"/>
    </source>
</evidence>
<evidence type="ECO:0000256" key="2">
    <source>
        <dbReference type="ARBA" id="ARBA00012438"/>
    </source>
</evidence>
<dbReference type="InterPro" id="IPR000700">
    <property type="entry name" value="PAS-assoc_C"/>
</dbReference>
<dbReference type="AlphaFoldDB" id="U3ARD1"/>
<dbReference type="OrthoDB" id="341208at2"/>
<dbReference type="InterPro" id="IPR035965">
    <property type="entry name" value="PAS-like_dom_sf"/>
</dbReference>
<dbReference type="Gene3D" id="3.30.450.20">
    <property type="entry name" value="PAS domain"/>
    <property type="match status" value="5"/>
</dbReference>
<keyword evidence="13" id="KW-0675">Receptor</keyword>
<dbReference type="eggNOG" id="COG3829">
    <property type="taxonomic scope" value="Bacteria"/>
</dbReference>
<feature type="domain" description="PAC" evidence="15">
    <location>
        <begin position="78"/>
        <end position="130"/>
    </location>
</feature>
<evidence type="ECO:0000256" key="9">
    <source>
        <dbReference type="ARBA" id="ARBA00022741"/>
    </source>
</evidence>
<evidence type="ECO:0000256" key="10">
    <source>
        <dbReference type="ARBA" id="ARBA00022777"/>
    </source>
</evidence>
<dbReference type="PROSITE" id="PS50113">
    <property type="entry name" value="PAC"/>
    <property type="match status" value="2"/>
</dbReference>
<protein>
    <recommendedName>
        <fullName evidence="2">histidine kinase</fullName>
        <ecNumber evidence="2">2.7.13.3</ecNumber>
    </recommendedName>
</protein>
<gene>
    <name evidence="16" type="ORF">MBELCI_3345</name>
</gene>
<dbReference type="STRING" id="1337093.MBELCI_3345"/>
<dbReference type="CDD" id="cd00130">
    <property type="entry name" value="PAS"/>
    <property type="match status" value="4"/>
</dbReference>